<name>A0A0G1CES8_9BACT</name>
<evidence type="ECO:0000313" key="1">
    <source>
        <dbReference type="EMBL" id="KKS83959.1"/>
    </source>
</evidence>
<dbReference type="EMBL" id="LCFB01000029">
    <property type="protein sequence ID" value="KKS83959.1"/>
    <property type="molecule type" value="Genomic_DNA"/>
</dbReference>
<gene>
    <name evidence="1" type="ORF">UV59_C0029G0031</name>
</gene>
<comment type="caution">
    <text evidence="1">The sequence shown here is derived from an EMBL/GenBank/DDBJ whole genome shotgun (WGS) entry which is preliminary data.</text>
</comment>
<evidence type="ECO:0000313" key="2">
    <source>
        <dbReference type="Proteomes" id="UP000034543"/>
    </source>
</evidence>
<organism evidence="1 2">
    <name type="scientific">Candidatus Gottesmanbacteria bacterium GW2011_GWA1_43_11</name>
    <dbReference type="NCBI Taxonomy" id="1618436"/>
    <lineage>
        <taxon>Bacteria</taxon>
        <taxon>Candidatus Gottesmaniibacteriota</taxon>
    </lineage>
</organism>
<reference evidence="1 2" key="1">
    <citation type="journal article" date="2015" name="Nature">
        <title>rRNA introns, odd ribosomes, and small enigmatic genomes across a large radiation of phyla.</title>
        <authorList>
            <person name="Brown C.T."/>
            <person name="Hug L.A."/>
            <person name="Thomas B.C."/>
            <person name="Sharon I."/>
            <person name="Castelle C.J."/>
            <person name="Singh A."/>
            <person name="Wilkins M.J."/>
            <person name="Williams K.H."/>
            <person name="Banfield J.F."/>
        </authorList>
    </citation>
    <scope>NUCLEOTIDE SEQUENCE [LARGE SCALE GENOMIC DNA]</scope>
</reference>
<accession>A0A0G1CES8</accession>
<dbReference type="AlphaFoldDB" id="A0A0G1CES8"/>
<dbReference type="Proteomes" id="UP000034543">
    <property type="component" value="Unassembled WGS sequence"/>
</dbReference>
<sequence length="176" mass="19913">MYAYLLRFYTLKAYTADTAIACVFAGIEISVLAFSDGVVYLYDPTNFLQAGISESSYIRITLNHIVNDILVKIGKEPVYPELTVDNLCSTVFESSQTIEEKQVIDLLRSDDYSFIKVKKKDGKINVVYAERDNQGKNTPSSVDLINTLKESDFQDISITKRDGKIVNYKVEHAFKL</sequence>
<proteinExistence type="predicted"/>
<protein>
    <submittedName>
        <fullName evidence="1">Uncharacterized protein</fullName>
    </submittedName>
</protein>